<name>A0AAV4VMH0_9ARAC</name>
<feature type="domain" description="C2H2-type" evidence="13">
    <location>
        <begin position="1012"/>
        <end position="1039"/>
    </location>
</feature>
<dbReference type="FunFam" id="3.30.160.60:FF:000630">
    <property type="entry name" value="Zinc finger protein 180"/>
    <property type="match status" value="1"/>
</dbReference>
<evidence type="ECO:0000313" key="14">
    <source>
        <dbReference type="EMBL" id="GIY71522.1"/>
    </source>
</evidence>
<feature type="domain" description="C2H2-type" evidence="13">
    <location>
        <begin position="545"/>
        <end position="572"/>
    </location>
</feature>
<dbReference type="InterPro" id="IPR036236">
    <property type="entry name" value="Znf_C2H2_sf"/>
</dbReference>
<reference evidence="14 15" key="1">
    <citation type="submission" date="2021-06" db="EMBL/GenBank/DDBJ databases">
        <title>Caerostris darwini draft genome.</title>
        <authorList>
            <person name="Kono N."/>
            <person name="Arakawa K."/>
        </authorList>
    </citation>
    <scope>NUCLEOTIDE SEQUENCE [LARGE SCALE GENOMIC DNA]</scope>
</reference>
<dbReference type="GO" id="GO:0000978">
    <property type="term" value="F:RNA polymerase II cis-regulatory region sequence-specific DNA binding"/>
    <property type="evidence" value="ECO:0007669"/>
    <property type="project" value="TreeGrafter"/>
</dbReference>
<keyword evidence="5" id="KW-0677">Repeat</keyword>
<feature type="domain" description="C2H2-type" evidence="13">
    <location>
        <begin position="629"/>
        <end position="656"/>
    </location>
</feature>
<evidence type="ECO:0000256" key="1">
    <source>
        <dbReference type="ARBA" id="ARBA00003767"/>
    </source>
</evidence>
<dbReference type="PANTHER" id="PTHR24396">
    <property type="entry name" value="ZINC FINGER PROTEIN"/>
    <property type="match status" value="1"/>
</dbReference>
<dbReference type="SMART" id="SM00355">
    <property type="entry name" value="ZnF_C2H2"/>
    <property type="match status" value="27"/>
</dbReference>
<evidence type="ECO:0000256" key="8">
    <source>
        <dbReference type="ARBA" id="ARBA00023015"/>
    </source>
</evidence>
<dbReference type="Pfam" id="PF00096">
    <property type="entry name" value="zf-C2H2"/>
    <property type="match status" value="18"/>
</dbReference>
<comment type="function">
    <text evidence="1">May be involved in transcriptional regulation.</text>
</comment>
<comment type="subcellular location">
    <subcellularLocation>
        <location evidence="2">Nucleus</location>
    </subcellularLocation>
</comment>
<evidence type="ECO:0000256" key="7">
    <source>
        <dbReference type="ARBA" id="ARBA00022833"/>
    </source>
</evidence>
<dbReference type="FunFam" id="3.30.160.60:FF:000481">
    <property type="entry name" value="zinc finger protein 236"/>
    <property type="match status" value="1"/>
</dbReference>
<evidence type="ECO:0000256" key="12">
    <source>
        <dbReference type="PROSITE-ProRule" id="PRU00042"/>
    </source>
</evidence>
<dbReference type="GO" id="GO:0005694">
    <property type="term" value="C:chromosome"/>
    <property type="evidence" value="ECO:0007669"/>
    <property type="project" value="UniProtKB-ARBA"/>
</dbReference>
<dbReference type="GO" id="GO:0005634">
    <property type="term" value="C:nucleus"/>
    <property type="evidence" value="ECO:0007669"/>
    <property type="project" value="UniProtKB-SubCell"/>
</dbReference>
<dbReference type="GO" id="GO:0000122">
    <property type="term" value="P:negative regulation of transcription by RNA polymerase II"/>
    <property type="evidence" value="ECO:0007669"/>
    <property type="project" value="UniProtKB-ARBA"/>
</dbReference>
<dbReference type="SUPFAM" id="SSF57667">
    <property type="entry name" value="beta-beta-alpha zinc fingers"/>
    <property type="match status" value="14"/>
</dbReference>
<keyword evidence="9" id="KW-0238">DNA-binding</keyword>
<dbReference type="Pfam" id="PF13912">
    <property type="entry name" value="zf-C2H2_6"/>
    <property type="match status" value="2"/>
</dbReference>
<comment type="similarity">
    <text evidence="3">Belongs to the krueppel C2H2-type zinc-finger protein family.</text>
</comment>
<evidence type="ECO:0000256" key="9">
    <source>
        <dbReference type="ARBA" id="ARBA00023125"/>
    </source>
</evidence>
<feature type="domain" description="C2H2-type" evidence="13">
    <location>
        <begin position="1569"/>
        <end position="1592"/>
    </location>
</feature>
<comment type="caution">
    <text evidence="14">The sequence shown here is derived from an EMBL/GenBank/DDBJ whole genome shotgun (WGS) entry which is preliminary data.</text>
</comment>
<dbReference type="InterPro" id="IPR013087">
    <property type="entry name" value="Znf_C2H2_type"/>
</dbReference>
<feature type="domain" description="C2H2-type" evidence="13">
    <location>
        <begin position="281"/>
        <end position="308"/>
    </location>
</feature>
<evidence type="ECO:0000256" key="3">
    <source>
        <dbReference type="ARBA" id="ARBA00006991"/>
    </source>
</evidence>
<sequence>MDLAISNSLSDSLKLPTTDVTNTVTVLRKEGLSILSSENATSVISDPSTPQFFNLPILQDGTLSGVDPQQSYIVATCPDGNTILVETSQISMLSDQTIPLYDGSNFFQITSQTVIDPSLVINKETDENLEEIGDSIPLDNITGREKDCTSLENDEILPPDRGNQHKCDTCQMEFQDNKQLYRHLIKVHGEDKPHQCSQCDLSFNKKSNLLLHEATHCTSDPTCPECHKRFSRLASLKAHLMHHEVEEDLVCSECGEEFSTQFKLDKHMQEHLSEQAMDQTFICRTCSKGFRKLSYLKEHMKIHSKLKASLHRRQYKRNIDRSAFSHKCYFCGKQFQKPSQLVRHNRIHTGERPFKCDMCDRAFNQKGALLIHKVKHTGERPYLCEFCPAAFAQKGNLRNHIRRVHTLMTMEGIEGIHKCELCSCVFRKLGSLNAHMSRTHSISTVAFVDLPKNEDQTDSQSMSQVMNQLMEISKENTPELKKNKIEKMAVDNNVSADILQQALENSGLVGNEPVGSKPYVISVTDTVTGTQRRHIMRNIDGVRWYQCMYCCKEFKKPSDLVRHIRIHTHEKPYKCGQCYRAFAVKSTLNAHIKTHTGAKDYSCEHCKKLFSTSGSLKVHLLLHTGAKPFPCGICNKTFRTSGHRNSHRLSHAKEKNAKRTRKCTKVGIISDLDVANIPLQEPILITDDGLVQPVSKNSAIYNQLVPTKHPSERPYVCDYCEKGFKKSSHLKQHIRSHTGEKPFKCYQCEKSFISNGVLKAHMNTHTGVRSFVCSICQVSFTTNGSLKRHMSIHSNDRPYMCPYCQKTFKTAMNCKKHMNTHRYELAVGMSSGVAVTVISDGSSNLYQEKEIPPNTIEVQNGLTEVSETREIMHADGNDQNIVISDTFGTDPKTNTSTVVLTQLPEHLSQEVFNTSADVIEQAEIVNQTQNFESSQNNIFSLSVSDFSGNQLSLQPDSAAEDFVSTNSPVPETIIQTDVSNVVQDAECVLEKTKKNEKVKTTGNKKRGPKRSFICPQCDKTFKRSSNLNQHIRTHTGEKPFRCNECREMFTQAKSLAQHKSEKHVKDKSFKCTICTSTFTAKRGLSRHMSIHDATQPFHCAYCSDKFATREMYKNHLKIEHSNVLPEEETAVGVVLPEETVIQIPEGSVEDALSVAQLTDAMLLPSAPEKEKDRSEYLPKHPHLCSQCSKSFKKPSDLVRHMRIHTGEKPFKCESCNKAFTVKSTLDSHLKTHTGEKNFSCHVCGSLFATNGSLKVHMRLHTGSRPFKCQHCELTFRTSGHRKSHMASHFKQGPSRKKRKTQSFDVVKDIIPETESLPVVSLSEEVVNLVQPSIQFSNGGQASIQLQSSNLINPGIQLATIDSPLISKPIQIDASFLQSLQQHFNLNITFNPSLTDQLNGKTLTETNQTTQILNVDPTASAIAANAGTFTINPNMIIHQVGFAINPQTEIQPSENVTLIIPEKNHFDPTTLTKTGNDEMFHNSGLFDSQVLTLDGSIPRDSDLLDTSQIPAQEVLINTSGVANFEDINSSLDQVTSELVHECTVCNKIFKTVSQLNKHSKIHKEKPKAIYHCQTCNKDFKKKNQFTKHLQSHQ</sequence>
<feature type="domain" description="C2H2-type" evidence="13">
    <location>
        <begin position="1539"/>
        <end position="1566"/>
    </location>
</feature>
<feature type="domain" description="C2H2-type" evidence="13">
    <location>
        <begin position="1238"/>
        <end position="1265"/>
    </location>
</feature>
<feature type="domain" description="C2H2-type" evidence="13">
    <location>
        <begin position="743"/>
        <end position="770"/>
    </location>
</feature>
<keyword evidence="4" id="KW-0479">Metal-binding</keyword>
<protein>
    <submittedName>
        <fullName evidence="14">Zinc finger protein 236</fullName>
    </submittedName>
</protein>
<feature type="domain" description="C2H2-type" evidence="13">
    <location>
        <begin position="1040"/>
        <end position="1068"/>
    </location>
</feature>
<feature type="domain" description="C2H2-type" evidence="13">
    <location>
        <begin position="354"/>
        <end position="381"/>
    </location>
</feature>
<dbReference type="GO" id="GO:0008270">
    <property type="term" value="F:zinc ion binding"/>
    <property type="evidence" value="ECO:0007669"/>
    <property type="project" value="UniProtKB-KW"/>
</dbReference>
<feature type="domain" description="C2H2-type" evidence="13">
    <location>
        <begin position="799"/>
        <end position="826"/>
    </location>
</feature>
<feature type="domain" description="C2H2-type" evidence="13">
    <location>
        <begin position="249"/>
        <end position="276"/>
    </location>
</feature>
<keyword evidence="11" id="KW-0539">Nucleus</keyword>
<dbReference type="FunFam" id="3.30.160.60:FF:000446">
    <property type="entry name" value="Zinc finger protein"/>
    <property type="match status" value="2"/>
</dbReference>
<dbReference type="Proteomes" id="UP001054837">
    <property type="component" value="Unassembled WGS sequence"/>
</dbReference>
<dbReference type="FunFam" id="3.30.160.60:FF:000264">
    <property type="entry name" value="Zinc finger protein 236"/>
    <property type="match status" value="1"/>
</dbReference>
<dbReference type="FunFam" id="3.30.160.60:FF:000733">
    <property type="entry name" value="Zinc finger protein 236 variant"/>
    <property type="match status" value="1"/>
</dbReference>
<dbReference type="FunFam" id="3.30.160.60:FF:000385">
    <property type="entry name" value="Zinc finger protein 236 variant"/>
    <property type="match status" value="1"/>
</dbReference>
<dbReference type="FunFam" id="3.30.160.60:FF:001465">
    <property type="entry name" value="Zinc finger protein 560"/>
    <property type="match status" value="1"/>
</dbReference>
<proteinExistence type="inferred from homology"/>
<dbReference type="FunFam" id="3.30.160.60:FF:000065">
    <property type="entry name" value="B-cell CLL/lymphoma 6, member B"/>
    <property type="match status" value="1"/>
</dbReference>
<dbReference type="FunFam" id="3.30.160.60:FF:001818">
    <property type="entry name" value="GDNF-inducible zinc finger protein 1 isoform X1"/>
    <property type="match status" value="2"/>
</dbReference>
<evidence type="ECO:0000256" key="10">
    <source>
        <dbReference type="ARBA" id="ARBA00023163"/>
    </source>
</evidence>
<keyword evidence="7" id="KW-0862">Zinc</keyword>
<feature type="domain" description="C2H2-type" evidence="13">
    <location>
        <begin position="1182"/>
        <end position="1209"/>
    </location>
</feature>
<organism evidence="14 15">
    <name type="scientific">Caerostris darwini</name>
    <dbReference type="NCBI Taxonomy" id="1538125"/>
    <lineage>
        <taxon>Eukaryota</taxon>
        <taxon>Metazoa</taxon>
        <taxon>Ecdysozoa</taxon>
        <taxon>Arthropoda</taxon>
        <taxon>Chelicerata</taxon>
        <taxon>Arachnida</taxon>
        <taxon>Araneae</taxon>
        <taxon>Araneomorphae</taxon>
        <taxon>Entelegynae</taxon>
        <taxon>Araneoidea</taxon>
        <taxon>Araneidae</taxon>
        <taxon>Caerostris</taxon>
    </lineage>
</organism>
<evidence type="ECO:0000256" key="4">
    <source>
        <dbReference type="ARBA" id="ARBA00022723"/>
    </source>
</evidence>
<dbReference type="PROSITE" id="PS50157">
    <property type="entry name" value="ZINC_FINGER_C2H2_2"/>
    <property type="match status" value="27"/>
</dbReference>
<feature type="domain" description="C2H2-type" evidence="13">
    <location>
        <begin position="715"/>
        <end position="742"/>
    </location>
</feature>
<feature type="domain" description="C2H2-type" evidence="13">
    <location>
        <begin position="771"/>
        <end position="798"/>
    </location>
</feature>
<feature type="domain" description="C2H2-type" evidence="13">
    <location>
        <begin position="417"/>
        <end position="441"/>
    </location>
</feature>
<dbReference type="GO" id="GO:0045893">
    <property type="term" value="P:positive regulation of DNA-templated transcription"/>
    <property type="evidence" value="ECO:0007669"/>
    <property type="project" value="UniProtKB-ARBA"/>
</dbReference>
<feature type="domain" description="C2H2-type" evidence="13">
    <location>
        <begin position="601"/>
        <end position="628"/>
    </location>
</feature>
<feature type="domain" description="C2H2-type" evidence="13">
    <location>
        <begin position="326"/>
        <end position="353"/>
    </location>
</feature>
<feature type="domain" description="C2H2-type" evidence="13">
    <location>
        <begin position="1097"/>
        <end position="1125"/>
    </location>
</feature>
<evidence type="ECO:0000256" key="11">
    <source>
        <dbReference type="ARBA" id="ARBA00023242"/>
    </source>
</evidence>
<dbReference type="PROSITE" id="PS00028">
    <property type="entry name" value="ZINC_FINGER_C2H2_1"/>
    <property type="match status" value="27"/>
</dbReference>
<dbReference type="FunFam" id="3.30.160.60:FF:000226">
    <property type="entry name" value="Zinc finger protein 236 variant"/>
    <property type="match status" value="1"/>
</dbReference>
<feature type="domain" description="C2H2-type" evidence="13">
    <location>
        <begin position="221"/>
        <end position="248"/>
    </location>
</feature>
<keyword evidence="15" id="KW-1185">Reference proteome</keyword>
<dbReference type="GO" id="GO:0000981">
    <property type="term" value="F:DNA-binding transcription factor activity, RNA polymerase II-specific"/>
    <property type="evidence" value="ECO:0007669"/>
    <property type="project" value="TreeGrafter"/>
</dbReference>
<evidence type="ECO:0000256" key="5">
    <source>
        <dbReference type="ARBA" id="ARBA00022737"/>
    </source>
</evidence>
<feature type="domain" description="C2H2-type" evidence="13">
    <location>
        <begin position="194"/>
        <end position="221"/>
    </location>
</feature>
<feature type="domain" description="C2H2-type" evidence="13">
    <location>
        <begin position="1266"/>
        <end position="1293"/>
    </location>
</feature>
<keyword evidence="10" id="KW-0804">Transcription</keyword>
<dbReference type="PANTHER" id="PTHR24396:SF19">
    <property type="entry name" value="FI01119P"/>
    <property type="match status" value="1"/>
</dbReference>
<evidence type="ECO:0000259" key="13">
    <source>
        <dbReference type="PROSITE" id="PS50157"/>
    </source>
</evidence>
<evidence type="ECO:0000256" key="2">
    <source>
        <dbReference type="ARBA" id="ARBA00004123"/>
    </source>
</evidence>
<dbReference type="Gene3D" id="3.30.160.60">
    <property type="entry name" value="Classic Zinc Finger"/>
    <property type="match status" value="22"/>
</dbReference>
<dbReference type="FunFam" id="3.30.160.60:FF:001732">
    <property type="entry name" value="Zgc:162936"/>
    <property type="match status" value="1"/>
</dbReference>
<keyword evidence="6 12" id="KW-0863">Zinc-finger</keyword>
<feature type="domain" description="C2H2-type" evidence="13">
    <location>
        <begin position="165"/>
        <end position="193"/>
    </location>
</feature>
<keyword evidence="8" id="KW-0805">Transcription regulation</keyword>
<feature type="domain" description="C2H2-type" evidence="13">
    <location>
        <begin position="573"/>
        <end position="600"/>
    </location>
</feature>
<dbReference type="EMBL" id="BPLQ01013360">
    <property type="protein sequence ID" value="GIY71522.1"/>
    <property type="molecule type" value="Genomic_DNA"/>
</dbReference>
<accession>A0AAV4VMH0</accession>
<dbReference type="FunFam" id="3.30.160.60:FF:000573">
    <property type="entry name" value="Putative zinc finger protein 236"/>
    <property type="match status" value="1"/>
</dbReference>
<dbReference type="FunFam" id="3.30.160.60:FF:000376">
    <property type="entry name" value="Zinc finger protein 236"/>
    <property type="match status" value="1"/>
</dbReference>
<gene>
    <name evidence="14" type="primary">ZNF236</name>
    <name evidence="14" type="ORF">CDAR_292061</name>
</gene>
<feature type="domain" description="C2H2-type" evidence="13">
    <location>
        <begin position="1069"/>
        <end position="1096"/>
    </location>
</feature>
<dbReference type="FunFam" id="3.30.160.60:FF:000912">
    <property type="entry name" value="Zinc finger protein 660"/>
    <property type="match status" value="1"/>
</dbReference>
<dbReference type="Pfam" id="PF12874">
    <property type="entry name" value="zf-met"/>
    <property type="match status" value="1"/>
</dbReference>
<evidence type="ECO:0000313" key="15">
    <source>
        <dbReference type="Proteomes" id="UP001054837"/>
    </source>
</evidence>
<dbReference type="FunFam" id="3.30.160.60:FF:000301">
    <property type="entry name" value="Zinc finger protein 236"/>
    <property type="match status" value="1"/>
</dbReference>
<evidence type="ECO:0000256" key="6">
    <source>
        <dbReference type="ARBA" id="ARBA00022771"/>
    </source>
</evidence>
<feature type="domain" description="C2H2-type" evidence="13">
    <location>
        <begin position="1210"/>
        <end position="1237"/>
    </location>
</feature>
<feature type="domain" description="C2H2-type" evidence="13">
    <location>
        <begin position="382"/>
        <end position="406"/>
    </location>
</feature>
<dbReference type="InterPro" id="IPR051643">
    <property type="entry name" value="Transcr_Reg_ZincFinger"/>
</dbReference>